<dbReference type="PROSITE" id="PS51257">
    <property type="entry name" value="PROKAR_LIPOPROTEIN"/>
    <property type="match status" value="1"/>
</dbReference>
<reference evidence="16 17" key="1">
    <citation type="submission" date="2018-09" db="EMBL/GenBank/DDBJ databases">
        <title>Murine metabolic-syndrome-specific gut microbial biobank.</title>
        <authorList>
            <person name="Liu C."/>
        </authorList>
    </citation>
    <scope>NUCLEOTIDE SEQUENCE [LARGE SCALE GENOMIC DNA]</scope>
    <source>
        <strain evidence="16 17">0.1xD8-82</strain>
    </source>
</reference>
<dbReference type="Proteomes" id="UP000280696">
    <property type="component" value="Unassembled WGS sequence"/>
</dbReference>
<proteinExistence type="predicted"/>
<dbReference type="InterPro" id="IPR003661">
    <property type="entry name" value="HisK_dim/P_dom"/>
</dbReference>
<keyword evidence="12" id="KW-0902">Two-component regulatory system</keyword>
<feature type="transmembrane region" description="Helical" evidence="14">
    <location>
        <begin position="12"/>
        <end position="34"/>
    </location>
</feature>
<dbReference type="InterPro" id="IPR003594">
    <property type="entry name" value="HATPase_dom"/>
</dbReference>
<dbReference type="FunFam" id="1.10.287.130:FF:000008">
    <property type="entry name" value="Two-component sensor histidine kinase"/>
    <property type="match status" value="1"/>
</dbReference>
<evidence type="ECO:0000256" key="7">
    <source>
        <dbReference type="ARBA" id="ARBA00022692"/>
    </source>
</evidence>
<keyword evidence="13 14" id="KW-0472">Membrane</keyword>
<dbReference type="PANTHER" id="PTHR45528">
    <property type="entry name" value="SENSOR HISTIDINE KINASE CPXA"/>
    <property type="match status" value="1"/>
</dbReference>
<keyword evidence="5" id="KW-0597">Phosphoprotein</keyword>
<dbReference type="CDD" id="cd00082">
    <property type="entry name" value="HisKA"/>
    <property type="match status" value="1"/>
</dbReference>
<dbReference type="Pfam" id="PF00512">
    <property type="entry name" value="HisKA"/>
    <property type="match status" value="1"/>
</dbReference>
<dbReference type="GO" id="GO:0005886">
    <property type="term" value="C:plasma membrane"/>
    <property type="evidence" value="ECO:0007669"/>
    <property type="project" value="UniProtKB-SubCell"/>
</dbReference>
<evidence type="ECO:0000256" key="4">
    <source>
        <dbReference type="ARBA" id="ARBA00022475"/>
    </source>
</evidence>
<comment type="caution">
    <text evidence="16">The sequence shown here is derived from an EMBL/GenBank/DDBJ whole genome shotgun (WGS) entry which is preliminary data.</text>
</comment>
<dbReference type="SMART" id="SM00387">
    <property type="entry name" value="HATPase_c"/>
    <property type="match status" value="1"/>
</dbReference>
<evidence type="ECO:0000256" key="9">
    <source>
        <dbReference type="ARBA" id="ARBA00022777"/>
    </source>
</evidence>
<dbReference type="SUPFAM" id="SSF47384">
    <property type="entry name" value="Homodimeric domain of signal transducing histidine kinase"/>
    <property type="match status" value="1"/>
</dbReference>
<protein>
    <recommendedName>
        <fullName evidence="3">histidine kinase</fullName>
        <ecNumber evidence="3">2.7.13.3</ecNumber>
    </recommendedName>
</protein>
<feature type="domain" description="Histidine kinase" evidence="15">
    <location>
        <begin position="566"/>
        <end position="764"/>
    </location>
</feature>
<dbReference type="RefSeq" id="WP_120465596.1">
    <property type="nucleotide sequence ID" value="NZ_RAYQ01000001.1"/>
</dbReference>
<dbReference type="Gene3D" id="1.10.287.130">
    <property type="match status" value="1"/>
</dbReference>
<sequence>MDTKSKNSKKFSFAAAGVVVMLAVSAFMACYPLFEKQAANYYTDPLRSGELLQYFYKSNLVFYKSMLDKVQGGENSYADLYLLTEEKELSEGEKFSEDDIDRNYGEIMEERALGEYKDTLARAVNSVMEKWENDTLNVIFRNLDYCVIDHRTGEILKNTGREIEALYKDKSRRDEDAPYVYYVIMDYDGTGSLENIAVRDEKPDALLKNVQSVMAGKWLGNYLSEQSHHYNLSDSNTVYFNSGREKLTYRIHDKPKDMTFIYACTKQQKEDLAAIWKDNSFFWTYQNEIRWAYYQAGTMDVYWIILAVSAFAGLLLTRIKRYCLHRLSGVQMHLEISLSAIVCMMAGMESLIMELVYITNNGFSTGLFAKYTDLFTEESFGMIAGCVNALALTCIFGAWFYLVTTLGEVFDLGLKEFIKERSLIVKITSWLIGKTRKKASQFKEEVLHVDLGGEAEGTVRKLVFINFLFLAAICFLWMFGWIALVIYSVVLYIGLKKYVQKIQEQYRKLLAATRSIANGNLQTRFEEDWGVFESYKEELVKIQSGFKAAVDEEVKSQKMKTELITNVSHDLKTPLTAITTYIELLGEENITPKQRKEYLQVLSRKSNRLKFLIEDLFEVSRASSGNITLNPVDVDICHLLRQVYLEYEDKVEEADLIFRFSMPDEKVILQLDSQKTYRIFENLYVNIIKYAMPHTRVYINARKTETGIQIELKNMSAAELNIPAQDLTERFVRGDSSRNTEGSGLGLAIARCFVELQGGIMKVEIDGDLFKVVIAWRGTVQGTVT</sequence>
<dbReference type="PANTHER" id="PTHR45528:SF1">
    <property type="entry name" value="SENSOR HISTIDINE KINASE CPXA"/>
    <property type="match status" value="1"/>
</dbReference>
<keyword evidence="10" id="KW-0067">ATP-binding</keyword>
<evidence type="ECO:0000256" key="1">
    <source>
        <dbReference type="ARBA" id="ARBA00000085"/>
    </source>
</evidence>
<keyword evidence="9 16" id="KW-0418">Kinase</keyword>
<evidence type="ECO:0000256" key="6">
    <source>
        <dbReference type="ARBA" id="ARBA00022679"/>
    </source>
</evidence>
<name>A0A3A9AS39_9FIRM</name>
<evidence type="ECO:0000313" key="16">
    <source>
        <dbReference type="EMBL" id="RKI94009.1"/>
    </source>
</evidence>
<comment type="subcellular location">
    <subcellularLocation>
        <location evidence="2">Cell membrane</location>
        <topology evidence="2">Multi-pass membrane protein</topology>
    </subcellularLocation>
</comment>
<dbReference type="SUPFAM" id="SSF55874">
    <property type="entry name" value="ATPase domain of HSP90 chaperone/DNA topoisomerase II/histidine kinase"/>
    <property type="match status" value="1"/>
</dbReference>
<dbReference type="AlphaFoldDB" id="A0A3A9AS39"/>
<feature type="transmembrane region" description="Helical" evidence="14">
    <location>
        <begin position="338"/>
        <end position="359"/>
    </location>
</feature>
<dbReference type="PROSITE" id="PS50109">
    <property type="entry name" value="HIS_KIN"/>
    <property type="match status" value="1"/>
</dbReference>
<evidence type="ECO:0000256" key="8">
    <source>
        <dbReference type="ARBA" id="ARBA00022741"/>
    </source>
</evidence>
<dbReference type="InterPro" id="IPR036890">
    <property type="entry name" value="HATPase_C_sf"/>
</dbReference>
<evidence type="ECO:0000256" key="11">
    <source>
        <dbReference type="ARBA" id="ARBA00022989"/>
    </source>
</evidence>
<dbReference type="SMART" id="SM00388">
    <property type="entry name" value="HisKA"/>
    <property type="match status" value="1"/>
</dbReference>
<feature type="transmembrane region" description="Helical" evidence="14">
    <location>
        <begin position="379"/>
        <end position="402"/>
    </location>
</feature>
<dbReference type="Pfam" id="PF02518">
    <property type="entry name" value="HATPase_c"/>
    <property type="match status" value="1"/>
</dbReference>
<evidence type="ECO:0000313" key="17">
    <source>
        <dbReference type="Proteomes" id="UP000280696"/>
    </source>
</evidence>
<keyword evidence="11 14" id="KW-1133">Transmembrane helix</keyword>
<evidence type="ECO:0000256" key="14">
    <source>
        <dbReference type="SAM" id="Phobius"/>
    </source>
</evidence>
<dbReference type="InterPro" id="IPR050398">
    <property type="entry name" value="HssS/ArlS-like"/>
</dbReference>
<keyword evidence="4" id="KW-1003">Cell membrane</keyword>
<dbReference type="EC" id="2.7.13.3" evidence="3"/>
<accession>A0A3A9AS39</accession>
<evidence type="ECO:0000256" key="13">
    <source>
        <dbReference type="ARBA" id="ARBA00023136"/>
    </source>
</evidence>
<dbReference type="OrthoDB" id="9792991at2"/>
<dbReference type="EMBL" id="RAYQ01000001">
    <property type="protein sequence ID" value="RKI94009.1"/>
    <property type="molecule type" value="Genomic_DNA"/>
</dbReference>
<keyword evidence="7 14" id="KW-0812">Transmembrane</keyword>
<evidence type="ECO:0000256" key="10">
    <source>
        <dbReference type="ARBA" id="ARBA00022840"/>
    </source>
</evidence>
<dbReference type="Gene3D" id="3.30.565.10">
    <property type="entry name" value="Histidine kinase-like ATPase, C-terminal domain"/>
    <property type="match status" value="1"/>
</dbReference>
<evidence type="ECO:0000256" key="12">
    <source>
        <dbReference type="ARBA" id="ARBA00023012"/>
    </source>
</evidence>
<evidence type="ECO:0000256" key="5">
    <source>
        <dbReference type="ARBA" id="ARBA00022553"/>
    </source>
</evidence>
<dbReference type="GO" id="GO:0000155">
    <property type="term" value="F:phosphorelay sensor kinase activity"/>
    <property type="evidence" value="ECO:0007669"/>
    <property type="project" value="InterPro"/>
</dbReference>
<organism evidence="16 17">
    <name type="scientific">Parablautia intestinalis</name>
    <dbReference type="NCBI Taxonomy" id="2320100"/>
    <lineage>
        <taxon>Bacteria</taxon>
        <taxon>Bacillati</taxon>
        <taxon>Bacillota</taxon>
        <taxon>Clostridia</taxon>
        <taxon>Lachnospirales</taxon>
        <taxon>Lachnospiraceae</taxon>
        <taxon>Parablautia</taxon>
    </lineage>
</organism>
<evidence type="ECO:0000256" key="2">
    <source>
        <dbReference type="ARBA" id="ARBA00004651"/>
    </source>
</evidence>
<evidence type="ECO:0000256" key="3">
    <source>
        <dbReference type="ARBA" id="ARBA00012438"/>
    </source>
</evidence>
<feature type="transmembrane region" description="Helical" evidence="14">
    <location>
        <begin position="467"/>
        <end position="495"/>
    </location>
</feature>
<comment type="catalytic activity">
    <reaction evidence="1">
        <text>ATP + protein L-histidine = ADP + protein N-phospho-L-histidine.</text>
        <dbReference type="EC" id="2.7.13.3"/>
    </reaction>
</comment>
<keyword evidence="8" id="KW-0547">Nucleotide-binding</keyword>
<dbReference type="InterPro" id="IPR005467">
    <property type="entry name" value="His_kinase_dom"/>
</dbReference>
<dbReference type="GO" id="GO:0005524">
    <property type="term" value="F:ATP binding"/>
    <property type="evidence" value="ECO:0007669"/>
    <property type="project" value="UniProtKB-KW"/>
</dbReference>
<gene>
    <name evidence="16" type="ORF">D7V94_00015</name>
</gene>
<evidence type="ECO:0000259" key="15">
    <source>
        <dbReference type="PROSITE" id="PS50109"/>
    </source>
</evidence>
<feature type="transmembrane region" description="Helical" evidence="14">
    <location>
        <begin position="301"/>
        <end position="317"/>
    </location>
</feature>
<dbReference type="InterPro" id="IPR036097">
    <property type="entry name" value="HisK_dim/P_sf"/>
</dbReference>
<keyword evidence="6" id="KW-0808">Transferase</keyword>
<keyword evidence="17" id="KW-1185">Reference proteome</keyword>